<dbReference type="EMBL" id="CP048104">
    <property type="protein sequence ID" value="QKG83652.1"/>
    <property type="molecule type" value="Genomic_DNA"/>
</dbReference>
<dbReference type="KEGG" id="kpul:GXN76_03625"/>
<organism evidence="2 3">
    <name type="scientific">Kroppenstedtia pulmonis</name>
    <dbReference type="NCBI Taxonomy" id="1380685"/>
    <lineage>
        <taxon>Bacteria</taxon>
        <taxon>Bacillati</taxon>
        <taxon>Bacillota</taxon>
        <taxon>Bacilli</taxon>
        <taxon>Bacillales</taxon>
        <taxon>Thermoactinomycetaceae</taxon>
        <taxon>Kroppenstedtia</taxon>
    </lineage>
</organism>
<name>A0A7D4BEL1_9BACL</name>
<keyword evidence="3" id="KW-1185">Reference proteome</keyword>
<keyword evidence="1" id="KW-0472">Membrane</keyword>
<reference evidence="2 3" key="1">
    <citation type="submission" date="2020-01" db="EMBL/GenBank/DDBJ databases">
        <authorList>
            <person name="Gulvik C.A."/>
            <person name="Batra D.G."/>
        </authorList>
    </citation>
    <scope>NUCLEOTIDE SEQUENCE [LARGE SCALE GENOMIC DNA]</scope>
    <source>
        <strain evidence="2 3">W9323</strain>
    </source>
</reference>
<dbReference type="Proteomes" id="UP000503088">
    <property type="component" value="Chromosome"/>
</dbReference>
<feature type="transmembrane region" description="Helical" evidence="1">
    <location>
        <begin position="12"/>
        <end position="32"/>
    </location>
</feature>
<gene>
    <name evidence="2" type="ORF">GXN76_03625</name>
</gene>
<sequence length="67" mass="7639">MQDKGAEERGRKVMLGSLFWSYLILGLGLLVWRFLGHQMIESLYVIQYIGTVLLITAVLMAIARKIN</sequence>
<evidence type="ECO:0000313" key="2">
    <source>
        <dbReference type="EMBL" id="QKG83652.1"/>
    </source>
</evidence>
<accession>A0A7D4BEL1</accession>
<dbReference type="AlphaFoldDB" id="A0A7D4BEL1"/>
<evidence type="ECO:0000313" key="3">
    <source>
        <dbReference type="Proteomes" id="UP000503088"/>
    </source>
</evidence>
<proteinExistence type="predicted"/>
<keyword evidence="1" id="KW-1133">Transmembrane helix</keyword>
<keyword evidence="1" id="KW-0812">Transmembrane</keyword>
<protein>
    <submittedName>
        <fullName evidence="2">Uncharacterized protein</fullName>
    </submittedName>
</protein>
<dbReference type="RefSeq" id="WP_173220597.1">
    <property type="nucleotide sequence ID" value="NZ_CP048104.1"/>
</dbReference>
<evidence type="ECO:0000256" key="1">
    <source>
        <dbReference type="SAM" id="Phobius"/>
    </source>
</evidence>
<feature type="transmembrane region" description="Helical" evidence="1">
    <location>
        <begin position="44"/>
        <end position="63"/>
    </location>
</feature>